<comment type="caution">
    <text evidence="2">The sequence shown here is derived from an EMBL/GenBank/DDBJ whole genome shotgun (WGS) entry which is preliminary data.</text>
</comment>
<evidence type="ECO:0000256" key="1">
    <source>
        <dbReference type="SAM" id="Phobius"/>
    </source>
</evidence>
<keyword evidence="1" id="KW-1133">Transmembrane helix</keyword>
<keyword evidence="3" id="KW-1185">Reference proteome</keyword>
<dbReference type="EMBL" id="BQKE01000001">
    <property type="protein sequence ID" value="GJM60204.1"/>
    <property type="molecule type" value="Genomic_DNA"/>
</dbReference>
<keyword evidence="1" id="KW-0472">Membrane</keyword>
<protein>
    <submittedName>
        <fullName evidence="2">Uncharacterized protein</fullName>
    </submittedName>
</protein>
<evidence type="ECO:0000313" key="2">
    <source>
        <dbReference type="EMBL" id="GJM60204.1"/>
    </source>
</evidence>
<dbReference type="Proteomes" id="UP001310022">
    <property type="component" value="Unassembled WGS sequence"/>
</dbReference>
<name>A0AAN5AIT3_9BACT</name>
<evidence type="ECO:0000313" key="3">
    <source>
        <dbReference type="Proteomes" id="UP001310022"/>
    </source>
</evidence>
<organism evidence="2 3">
    <name type="scientific">Persicobacter diffluens</name>
    <dbReference type="NCBI Taxonomy" id="981"/>
    <lineage>
        <taxon>Bacteria</taxon>
        <taxon>Pseudomonadati</taxon>
        <taxon>Bacteroidota</taxon>
        <taxon>Cytophagia</taxon>
        <taxon>Cytophagales</taxon>
        <taxon>Persicobacteraceae</taxon>
        <taxon>Persicobacter</taxon>
    </lineage>
</organism>
<feature type="transmembrane region" description="Helical" evidence="1">
    <location>
        <begin position="30"/>
        <end position="48"/>
    </location>
</feature>
<dbReference type="AlphaFoldDB" id="A0AAN5AIT3"/>
<gene>
    <name evidence="2" type="ORF">PEDI_07560</name>
</gene>
<reference evidence="2 3" key="1">
    <citation type="submission" date="2021-12" db="EMBL/GenBank/DDBJ databases">
        <title>Genome sequencing of bacteria with rrn-lacking chromosome and rrn-plasmid.</title>
        <authorList>
            <person name="Anda M."/>
            <person name="Iwasaki W."/>
        </authorList>
    </citation>
    <scope>NUCLEOTIDE SEQUENCE [LARGE SCALE GENOMIC DNA]</scope>
    <source>
        <strain evidence="2 3">NBRC 15940</strain>
    </source>
</reference>
<accession>A0AAN5AIT3</accession>
<keyword evidence="1" id="KW-0812">Transmembrane</keyword>
<sequence>MPSIGEIVQIEYAFTDRNQFFVLKFFLNKVLPMAGILAFIGLFSYWYLGGFEPLNVEESGALDYPLMGKYYEGSPNAADFREIFESLRDQIKSGQMQGPLVLVDYGSEDSELIQVFVGAQGDSSVGAGWERNHIRSSGGYEVSLGQQVMVKPRPEEVVQEIRNFADQKGRKLANYSLELYFENEEIKVQVPFQP</sequence>
<proteinExistence type="predicted"/>